<dbReference type="Proteomes" id="UP000256388">
    <property type="component" value="Unassembled WGS sequence"/>
</dbReference>
<dbReference type="Gene3D" id="1.10.3210.50">
    <property type="match status" value="1"/>
</dbReference>
<dbReference type="Pfam" id="PF01966">
    <property type="entry name" value="HD"/>
    <property type="match status" value="1"/>
</dbReference>
<dbReference type="SMART" id="SM00471">
    <property type="entry name" value="HDc"/>
    <property type="match status" value="1"/>
</dbReference>
<dbReference type="RefSeq" id="WP_116225316.1">
    <property type="nucleotide sequence ID" value="NZ_AP018437.1"/>
</dbReference>
<reference evidence="2 3" key="1">
    <citation type="submission" date="2018-08" db="EMBL/GenBank/DDBJ databases">
        <title>Genomic Encyclopedia of Type Strains, Phase IV (KMG-IV): sequencing the most valuable type-strain genomes for metagenomic binning, comparative biology and taxonomic classification.</title>
        <authorList>
            <person name="Goeker M."/>
        </authorList>
    </citation>
    <scope>NUCLEOTIDE SEQUENCE [LARGE SCALE GENOMIC DNA]</scope>
    <source>
        <strain evidence="2 3">DSM 23923</strain>
    </source>
</reference>
<dbReference type="InterPro" id="IPR003607">
    <property type="entry name" value="HD/PDEase_dom"/>
</dbReference>
<dbReference type="SUPFAM" id="SSF109604">
    <property type="entry name" value="HD-domain/PDEase-like"/>
    <property type="match status" value="1"/>
</dbReference>
<dbReference type="CDD" id="cd00077">
    <property type="entry name" value="HDc"/>
    <property type="match status" value="1"/>
</dbReference>
<dbReference type="EMBL" id="QUMS01000002">
    <property type="protein sequence ID" value="REG08670.1"/>
    <property type="molecule type" value="Genomic_DNA"/>
</dbReference>
<gene>
    <name evidence="2" type="ORF">DFR64_2042</name>
</gene>
<proteinExistence type="predicted"/>
<comment type="caution">
    <text evidence="2">The sequence shown here is derived from an EMBL/GenBank/DDBJ whole genome shotgun (WGS) entry which is preliminary data.</text>
</comment>
<dbReference type="OrthoDB" id="9797344at2"/>
<dbReference type="PANTHER" id="PTHR33594:SF1">
    <property type="entry name" value="HD_PDEASE DOMAIN-CONTAINING PROTEIN"/>
    <property type="match status" value="1"/>
</dbReference>
<evidence type="ECO:0000259" key="1">
    <source>
        <dbReference type="SMART" id="SM00471"/>
    </source>
</evidence>
<organism evidence="2 3">
    <name type="scientific">Pelolinea submarina</name>
    <dbReference type="NCBI Taxonomy" id="913107"/>
    <lineage>
        <taxon>Bacteria</taxon>
        <taxon>Bacillati</taxon>
        <taxon>Chloroflexota</taxon>
        <taxon>Anaerolineae</taxon>
        <taxon>Anaerolineales</taxon>
        <taxon>Anaerolineaceae</taxon>
        <taxon>Pelolinea</taxon>
    </lineage>
</organism>
<dbReference type="InterPro" id="IPR006674">
    <property type="entry name" value="HD_domain"/>
</dbReference>
<evidence type="ECO:0000313" key="2">
    <source>
        <dbReference type="EMBL" id="REG08670.1"/>
    </source>
</evidence>
<dbReference type="PANTHER" id="PTHR33594">
    <property type="entry name" value="SUPERFAMILY HYDROLASE, PUTATIVE (AFU_ORTHOLOGUE AFUA_1G03035)-RELATED"/>
    <property type="match status" value="1"/>
</dbReference>
<dbReference type="AlphaFoldDB" id="A0A347ZP37"/>
<evidence type="ECO:0000313" key="3">
    <source>
        <dbReference type="Proteomes" id="UP000256388"/>
    </source>
</evidence>
<protein>
    <recommendedName>
        <fullName evidence="1">HD/PDEase domain-containing protein</fullName>
    </recommendedName>
</protein>
<keyword evidence="3" id="KW-1185">Reference proteome</keyword>
<sequence length="211" mass="23527">MLTLEQARQWYPDVDAVHGFDHIQRVYGLCQRIGAQEGADMEILLAAALLHDSQGSHPGKGQRNDHHLRSAEFAAEVLAAEGWPDERIRAVQHCIRAHRFRSGGEAPETIEAKVLFDSDKLDVIGAVGVVRALAYAFQVKQPAFAEPSSSFLEDGTKQPGEGHSAYHEYLFKLNKISSKLFTATARGIAQKRQQFLNDYFEELAAEMHGER</sequence>
<accession>A0A347ZP37</accession>
<name>A0A347ZP37_9CHLR</name>
<feature type="domain" description="HD/PDEase" evidence="1">
    <location>
        <begin position="15"/>
        <end position="133"/>
    </location>
</feature>